<keyword evidence="4" id="KW-0217">Developmental protein</keyword>
<keyword evidence="5" id="KW-0879">Wnt signaling pathway</keyword>
<dbReference type="PANTHER" id="PTHR14482">
    <property type="entry name" value="CHROMOSOME 12 ORF 43 HOMOLOG"/>
    <property type="match status" value="1"/>
</dbReference>
<evidence type="ECO:0000256" key="6">
    <source>
        <dbReference type="ARBA" id="ARBA00023242"/>
    </source>
</evidence>
<dbReference type="InterPro" id="IPR026694">
    <property type="entry name" value="CUSTOS"/>
</dbReference>
<evidence type="ECO:0000313" key="9">
    <source>
        <dbReference type="Proteomes" id="UP000034805"/>
    </source>
</evidence>
<feature type="compositionally biased region" description="Low complexity" evidence="7">
    <location>
        <begin position="46"/>
        <end position="57"/>
    </location>
</feature>
<dbReference type="GO" id="GO:0060061">
    <property type="term" value="P:Spemann organizer formation"/>
    <property type="evidence" value="ECO:0007669"/>
    <property type="project" value="TreeGrafter"/>
</dbReference>
<evidence type="ECO:0000256" key="5">
    <source>
        <dbReference type="ARBA" id="ARBA00022687"/>
    </source>
</evidence>
<evidence type="ECO:0000256" key="3">
    <source>
        <dbReference type="ARBA" id="ARBA00013465"/>
    </source>
</evidence>
<evidence type="ECO:0000256" key="4">
    <source>
        <dbReference type="ARBA" id="ARBA00022473"/>
    </source>
</evidence>
<dbReference type="STRING" id="113540.ENSSFOP00015066132"/>
<protein>
    <recommendedName>
        <fullName evidence="3">Protein CUSTOS</fullName>
    </recommendedName>
</protein>
<feature type="compositionally biased region" description="Basic and acidic residues" evidence="7">
    <location>
        <begin position="59"/>
        <end position="85"/>
    </location>
</feature>
<dbReference type="GO" id="GO:0030178">
    <property type="term" value="P:negative regulation of Wnt signaling pathway"/>
    <property type="evidence" value="ECO:0007669"/>
    <property type="project" value="TreeGrafter"/>
</dbReference>
<organism evidence="8 9">
    <name type="scientific">Scleropages formosus</name>
    <name type="common">Asian bonytongue</name>
    <name type="synonym">Osteoglossum formosum</name>
    <dbReference type="NCBI Taxonomy" id="113540"/>
    <lineage>
        <taxon>Eukaryota</taxon>
        <taxon>Metazoa</taxon>
        <taxon>Chordata</taxon>
        <taxon>Craniata</taxon>
        <taxon>Vertebrata</taxon>
        <taxon>Euteleostomi</taxon>
        <taxon>Actinopterygii</taxon>
        <taxon>Neopterygii</taxon>
        <taxon>Teleostei</taxon>
        <taxon>Osteoglossocephala</taxon>
        <taxon>Osteoglossomorpha</taxon>
        <taxon>Osteoglossiformes</taxon>
        <taxon>Osteoglossidae</taxon>
        <taxon>Scleropages</taxon>
    </lineage>
</organism>
<dbReference type="EMBL" id="JARO02002659">
    <property type="protein sequence ID" value="KPP72184.1"/>
    <property type="molecule type" value="Genomic_DNA"/>
</dbReference>
<keyword evidence="6" id="KW-0539">Nucleus</keyword>
<proteinExistence type="inferred from homology"/>
<evidence type="ECO:0000256" key="1">
    <source>
        <dbReference type="ARBA" id="ARBA00004259"/>
    </source>
</evidence>
<dbReference type="GO" id="GO:0005635">
    <property type="term" value="C:nuclear envelope"/>
    <property type="evidence" value="ECO:0007669"/>
    <property type="project" value="UniProtKB-SubCell"/>
</dbReference>
<name>A0A0P7VFL4_SCLFO</name>
<sequence length="229" mass="25178">MPRARFRASSASLGHVGFPIMAASRRHASESSSSENDEEMEKFKEAAWSFGAAANGAQESRRTGGESKDKQSSRLDVSHHEHDGNELQTTPEFRSHVAKKLGALLDSDSDSEVDERLKEAAVPLTDLLPAALLPTMPQPSCSPAPTPAGLKKKKKKEKEEDGDEAGDKDTGGGDAKKSRTDIKEEEDTNSQVDSVSQHTSEETPVREKKKKKKKKKREEEKVRRLKLSD</sequence>
<feature type="compositionally biased region" description="Basic and acidic residues" evidence="7">
    <location>
        <begin position="217"/>
        <end position="229"/>
    </location>
</feature>
<comment type="caution">
    <text evidence="8">The sequence shown here is derived from an EMBL/GenBank/DDBJ whole genome shotgun (WGS) entry which is preliminary data.</text>
</comment>
<feature type="region of interest" description="Disordered" evidence="7">
    <location>
        <begin position="131"/>
        <end position="229"/>
    </location>
</feature>
<dbReference type="GO" id="GO:0016055">
    <property type="term" value="P:Wnt signaling pathway"/>
    <property type="evidence" value="ECO:0007669"/>
    <property type="project" value="UniProtKB-KW"/>
</dbReference>
<comment type="subcellular location">
    <subcellularLocation>
        <location evidence="1">Nucleus envelope</location>
    </subcellularLocation>
</comment>
<dbReference type="Pfam" id="PF23999">
    <property type="entry name" value="CUSTOS"/>
    <property type="match status" value="1"/>
</dbReference>
<accession>A0A0P7VFL4</accession>
<dbReference type="Proteomes" id="UP000034805">
    <property type="component" value="Unassembled WGS sequence"/>
</dbReference>
<gene>
    <name evidence="8" type="ORF">Z043_108845</name>
</gene>
<dbReference type="PANTHER" id="PTHR14482:SF0">
    <property type="entry name" value="PROTEIN CUSTOS"/>
    <property type="match status" value="1"/>
</dbReference>
<evidence type="ECO:0000313" key="8">
    <source>
        <dbReference type="EMBL" id="KPP72184.1"/>
    </source>
</evidence>
<reference evidence="8 9" key="1">
    <citation type="submission" date="2015-08" db="EMBL/GenBank/DDBJ databases">
        <title>The genome of the Asian arowana (Scleropages formosus).</title>
        <authorList>
            <person name="Tan M.H."/>
            <person name="Gan H.M."/>
            <person name="Croft L.J."/>
            <person name="Austin C.M."/>
        </authorList>
    </citation>
    <scope>NUCLEOTIDE SEQUENCE [LARGE SCALE GENOMIC DNA]</scope>
    <source>
        <strain evidence="8">Aro1</strain>
    </source>
</reference>
<evidence type="ECO:0000256" key="7">
    <source>
        <dbReference type="SAM" id="MobiDB-lite"/>
    </source>
</evidence>
<feature type="compositionally biased region" description="Basic residues" evidence="7">
    <location>
        <begin position="207"/>
        <end position="216"/>
    </location>
</feature>
<feature type="compositionally biased region" description="Basic and acidic residues" evidence="7">
    <location>
        <begin position="165"/>
        <end position="182"/>
    </location>
</feature>
<feature type="compositionally biased region" description="Polar residues" evidence="7">
    <location>
        <begin position="189"/>
        <end position="198"/>
    </location>
</feature>
<feature type="compositionally biased region" description="Pro residues" evidence="7">
    <location>
        <begin position="136"/>
        <end position="146"/>
    </location>
</feature>
<feature type="region of interest" description="Disordered" evidence="7">
    <location>
        <begin position="24"/>
        <end position="94"/>
    </location>
</feature>
<evidence type="ECO:0000256" key="2">
    <source>
        <dbReference type="ARBA" id="ARBA00008632"/>
    </source>
</evidence>
<comment type="similarity">
    <text evidence="2">Belongs to the CUSTOS family.</text>
</comment>
<dbReference type="AlphaFoldDB" id="A0A0P7VFL4"/>